<accession>A0A1U7NJU3</accession>
<dbReference type="InterPro" id="IPR013785">
    <property type="entry name" value="Aldolase_TIM"/>
</dbReference>
<evidence type="ECO:0000256" key="6">
    <source>
        <dbReference type="ARBA" id="ARBA00023239"/>
    </source>
</evidence>
<dbReference type="Gene3D" id="3.20.20.70">
    <property type="entry name" value="Aldolase class I"/>
    <property type="match status" value="1"/>
</dbReference>
<dbReference type="PANTHER" id="PTHR30246">
    <property type="entry name" value="2-KETO-3-DEOXY-6-PHOSPHOGLUCONATE ALDOLASE"/>
    <property type="match status" value="1"/>
</dbReference>
<keyword evidence="7" id="KW-0119">Carbohydrate metabolism</keyword>
<dbReference type="InterPro" id="IPR000887">
    <property type="entry name" value="Aldlse_KDPG_KHG"/>
</dbReference>
<evidence type="ECO:0000256" key="3">
    <source>
        <dbReference type="ARBA" id="ARBA00006906"/>
    </source>
</evidence>
<evidence type="ECO:0000313" key="9">
    <source>
        <dbReference type="Proteomes" id="UP000186705"/>
    </source>
</evidence>
<comment type="subunit">
    <text evidence="4">Homotrimer.</text>
</comment>
<dbReference type="CDD" id="cd00452">
    <property type="entry name" value="KDPG_aldolase"/>
    <property type="match status" value="1"/>
</dbReference>
<sequence length="213" mass="23128">MKNNIIRRFKEIGIIPVIALEHKEDASLLADALCKGGLPAAEITFRTREAAACIKEMRASHPDMLVGAGTILSTAQVDEAISAGAQFIVSPGFDEEVVKYCIQKDIPVVPGTATATDVQAAYKLGLSFVKVFPAEILGGIKMIKAIAAPYNMMTFMPSGGVSEKNMDAYLKEDIILCVGGSWMVKKDLIDNKEFDTIEALSREARSRFEKIRG</sequence>
<dbReference type="AlphaFoldDB" id="A0A1U7NJU3"/>
<evidence type="ECO:0000256" key="7">
    <source>
        <dbReference type="ARBA" id="ARBA00023277"/>
    </source>
</evidence>
<dbReference type="PROSITE" id="PS00159">
    <property type="entry name" value="ALDOLASE_KDPG_KHG_1"/>
    <property type="match status" value="1"/>
</dbReference>
<evidence type="ECO:0000256" key="4">
    <source>
        <dbReference type="ARBA" id="ARBA00011233"/>
    </source>
</evidence>
<evidence type="ECO:0000256" key="2">
    <source>
        <dbReference type="ARBA" id="ARBA00004736"/>
    </source>
</evidence>
<dbReference type="Proteomes" id="UP000186705">
    <property type="component" value="Unassembled WGS sequence"/>
</dbReference>
<reference evidence="8 9" key="1">
    <citation type="submission" date="2016-11" db="EMBL/GenBank/DDBJ databases">
        <title>Description of two novel members of the family Erysipelotrichaceae: Ileibacterium lipovorans gen. nov., sp. nov. and Dubosiella newyorkensis, gen. nov., sp. nov.</title>
        <authorList>
            <person name="Cox L.M."/>
            <person name="Sohn J."/>
            <person name="Tyrrell K.L."/>
            <person name="Citron D.M."/>
            <person name="Lawson P.A."/>
            <person name="Patel N.B."/>
            <person name="Iizumi T."/>
            <person name="Perez-Perez G.I."/>
            <person name="Goldstein E.J."/>
            <person name="Blaser M.J."/>
        </authorList>
    </citation>
    <scope>NUCLEOTIDE SEQUENCE [LARGE SCALE GENOMIC DNA]</scope>
    <source>
        <strain evidence="8 9">NYU-BL-A4</strain>
    </source>
</reference>
<dbReference type="STRING" id="1862672.BO225_11130"/>
<dbReference type="EC" id="4.1.2.14" evidence="5"/>
<dbReference type="SUPFAM" id="SSF51569">
    <property type="entry name" value="Aldolase"/>
    <property type="match status" value="1"/>
</dbReference>
<keyword evidence="6" id="KW-0456">Lyase</keyword>
<proteinExistence type="inferred from homology"/>
<dbReference type="RefSeq" id="WP_198936146.1">
    <property type="nucleotide sequence ID" value="NZ_CAONWX010000044.1"/>
</dbReference>
<comment type="pathway">
    <text evidence="2">Carbohydrate acid metabolism; 2-dehydro-3-deoxy-D-gluconate degradation; D-glyceraldehyde 3-phosphate and pyruvate from 2-dehydro-3-deoxy-D-gluconate: step 2/2.</text>
</comment>
<comment type="catalytic activity">
    <reaction evidence="1">
        <text>2-dehydro-3-deoxy-6-phospho-D-gluconate = D-glyceraldehyde 3-phosphate + pyruvate</text>
        <dbReference type="Rhea" id="RHEA:17089"/>
        <dbReference type="ChEBI" id="CHEBI:15361"/>
        <dbReference type="ChEBI" id="CHEBI:57569"/>
        <dbReference type="ChEBI" id="CHEBI:59776"/>
        <dbReference type="EC" id="4.1.2.14"/>
    </reaction>
</comment>
<comment type="similarity">
    <text evidence="3">Belongs to the KHG/KDPG aldolase family.</text>
</comment>
<evidence type="ECO:0000313" key="8">
    <source>
        <dbReference type="EMBL" id="OLU44100.1"/>
    </source>
</evidence>
<dbReference type="InterPro" id="IPR031337">
    <property type="entry name" value="KDPG/KHG_AS_1"/>
</dbReference>
<evidence type="ECO:0000256" key="5">
    <source>
        <dbReference type="ARBA" id="ARBA00013063"/>
    </source>
</evidence>
<dbReference type="NCBIfam" id="NF004325">
    <property type="entry name" value="PRK05718.1"/>
    <property type="match status" value="1"/>
</dbReference>
<dbReference type="Pfam" id="PF01081">
    <property type="entry name" value="Aldolase"/>
    <property type="match status" value="1"/>
</dbReference>
<evidence type="ECO:0000256" key="1">
    <source>
        <dbReference type="ARBA" id="ARBA00000654"/>
    </source>
</evidence>
<gene>
    <name evidence="8" type="ORF">BO225_11130</name>
</gene>
<dbReference type="EMBL" id="MPKA01000132">
    <property type="protein sequence ID" value="OLU44100.1"/>
    <property type="molecule type" value="Genomic_DNA"/>
</dbReference>
<keyword evidence="9" id="KW-1185">Reference proteome</keyword>
<organism evidence="8 9">
    <name type="scientific">Dubosiella newyorkensis</name>
    <dbReference type="NCBI Taxonomy" id="1862672"/>
    <lineage>
        <taxon>Bacteria</taxon>
        <taxon>Bacillati</taxon>
        <taxon>Bacillota</taxon>
        <taxon>Erysipelotrichia</taxon>
        <taxon>Erysipelotrichales</taxon>
        <taxon>Erysipelotrichaceae</taxon>
        <taxon>Dubosiella</taxon>
    </lineage>
</organism>
<dbReference type="GeneID" id="78276482"/>
<comment type="caution">
    <text evidence="8">The sequence shown here is derived from an EMBL/GenBank/DDBJ whole genome shotgun (WGS) entry which is preliminary data.</text>
</comment>
<protein>
    <recommendedName>
        <fullName evidence="5">2-dehydro-3-deoxy-phosphogluconate aldolase</fullName>
        <ecNumber evidence="5">4.1.2.14</ecNumber>
    </recommendedName>
</protein>
<dbReference type="GO" id="GO:0008675">
    <property type="term" value="F:2-dehydro-3-deoxy-phosphogluconate aldolase activity"/>
    <property type="evidence" value="ECO:0007669"/>
    <property type="project" value="UniProtKB-EC"/>
</dbReference>
<dbReference type="NCBIfam" id="TIGR01182">
    <property type="entry name" value="eda"/>
    <property type="match status" value="1"/>
</dbReference>
<name>A0A1U7NJU3_9FIRM</name>
<dbReference type="PANTHER" id="PTHR30246:SF1">
    <property type="entry name" value="2-DEHYDRO-3-DEOXY-6-PHOSPHOGALACTONATE ALDOLASE-RELATED"/>
    <property type="match status" value="1"/>
</dbReference>